<accession>A0A383UZW4</accession>
<proteinExistence type="predicted"/>
<name>A0A383UZW4_BLUHO</name>
<keyword evidence="1" id="KW-1133">Transmembrane helix</keyword>
<protein>
    <submittedName>
        <fullName evidence="2">Uncharacterized protein</fullName>
    </submittedName>
</protein>
<dbReference type="VEuPathDB" id="FungiDB:BLGHR1_15948"/>
<keyword evidence="1" id="KW-0812">Transmembrane</keyword>
<evidence type="ECO:0000313" key="3">
    <source>
        <dbReference type="Proteomes" id="UP000275772"/>
    </source>
</evidence>
<organism evidence="2 3">
    <name type="scientific">Blumeria hordei</name>
    <name type="common">Barley powdery mildew</name>
    <name type="synonym">Blumeria graminis f. sp. hordei</name>
    <dbReference type="NCBI Taxonomy" id="2867405"/>
    <lineage>
        <taxon>Eukaryota</taxon>
        <taxon>Fungi</taxon>
        <taxon>Dikarya</taxon>
        <taxon>Ascomycota</taxon>
        <taxon>Pezizomycotina</taxon>
        <taxon>Leotiomycetes</taxon>
        <taxon>Erysiphales</taxon>
        <taxon>Erysiphaceae</taxon>
        <taxon>Blumeria</taxon>
    </lineage>
</organism>
<gene>
    <name evidence="2" type="ORF">BLGHR1_15948</name>
</gene>
<dbReference type="EMBL" id="UNSH01000072">
    <property type="protein sequence ID" value="SZF05148.1"/>
    <property type="molecule type" value="Genomic_DNA"/>
</dbReference>
<keyword evidence="1" id="KW-0472">Membrane</keyword>
<evidence type="ECO:0000313" key="2">
    <source>
        <dbReference type="EMBL" id="SZF05148.1"/>
    </source>
</evidence>
<feature type="transmembrane region" description="Helical" evidence="1">
    <location>
        <begin position="23"/>
        <end position="43"/>
    </location>
</feature>
<dbReference type="AlphaFoldDB" id="A0A383UZW4"/>
<reference evidence="2 3" key="1">
    <citation type="submission" date="2017-11" db="EMBL/GenBank/DDBJ databases">
        <authorList>
            <person name="Kracher B."/>
        </authorList>
    </citation>
    <scope>NUCLEOTIDE SEQUENCE [LARGE SCALE GENOMIC DNA]</scope>
    <source>
        <strain evidence="2 3">RACE1</strain>
    </source>
</reference>
<dbReference type="Proteomes" id="UP000275772">
    <property type="component" value="Unassembled WGS sequence"/>
</dbReference>
<evidence type="ECO:0000256" key="1">
    <source>
        <dbReference type="SAM" id="Phobius"/>
    </source>
</evidence>
<sequence>MAIRDSIIYQISLEANQSAIMRYFNLAIILQSVALFVPTLAVYKFPHTNEGAKSFNCYNKIIYASQYWEEKLFADSLAQQWQKITVQAQDVYNAFLSTTESNLVLYDDNTASYFYEHKLMSMAGLCEIQGRMVQIQYSLLIDNYGRVCAIFMHEQLVGVAGSSFMHEVIPRNTKSFCTINS</sequence>